<organism evidence="5 6">
    <name type="scientific">Heracleum sosnowskyi</name>
    <dbReference type="NCBI Taxonomy" id="360622"/>
    <lineage>
        <taxon>Eukaryota</taxon>
        <taxon>Viridiplantae</taxon>
        <taxon>Streptophyta</taxon>
        <taxon>Embryophyta</taxon>
        <taxon>Tracheophyta</taxon>
        <taxon>Spermatophyta</taxon>
        <taxon>Magnoliopsida</taxon>
        <taxon>eudicotyledons</taxon>
        <taxon>Gunneridae</taxon>
        <taxon>Pentapetalae</taxon>
        <taxon>asterids</taxon>
        <taxon>campanulids</taxon>
        <taxon>Apiales</taxon>
        <taxon>Apiaceae</taxon>
        <taxon>Apioideae</taxon>
        <taxon>apioid superclade</taxon>
        <taxon>Tordylieae</taxon>
        <taxon>Tordyliinae</taxon>
        <taxon>Heracleum</taxon>
    </lineage>
</organism>
<feature type="domain" description="Importin N-terminal" evidence="4">
    <location>
        <begin position="93"/>
        <end position="161"/>
    </location>
</feature>
<dbReference type="GO" id="GO:0005635">
    <property type="term" value="C:nuclear envelope"/>
    <property type="evidence" value="ECO:0007669"/>
    <property type="project" value="TreeGrafter"/>
</dbReference>
<dbReference type="InterPro" id="IPR016024">
    <property type="entry name" value="ARM-type_fold"/>
</dbReference>
<comment type="caution">
    <text evidence="5">The sequence shown here is derived from an EMBL/GenBank/DDBJ whole genome shotgun (WGS) entry which is preliminary data.</text>
</comment>
<evidence type="ECO:0000313" key="6">
    <source>
        <dbReference type="Proteomes" id="UP001237642"/>
    </source>
</evidence>
<reference evidence="5" key="1">
    <citation type="submission" date="2023-02" db="EMBL/GenBank/DDBJ databases">
        <title>Genome of toxic invasive species Heracleum sosnowskyi carries increased number of genes despite the absence of recent whole-genome duplications.</title>
        <authorList>
            <person name="Schelkunov M."/>
            <person name="Shtratnikova V."/>
            <person name="Makarenko M."/>
            <person name="Klepikova A."/>
            <person name="Omelchenko D."/>
            <person name="Novikova G."/>
            <person name="Obukhova E."/>
            <person name="Bogdanov V."/>
            <person name="Penin A."/>
            <person name="Logacheva M."/>
        </authorList>
    </citation>
    <scope>NUCLEOTIDE SEQUENCE</scope>
    <source>
        <strain evidence="5">Hsosn_3</strain>
        <tissue evidence="5">Leaf</tissue>
    </source>
</reference>
<evidence type="ECO:0000256" key="3">
    <source>
        <dbReference type="ARBA" id="ARBA00023242"/>
    </source>
</evidence>
<keyword evidence="3" id="KW-0539">Nucleus</keyword>
<evidence type="ECO:0000256" key="1">
    <source>
        <dbReference type="ARBA" id="ARBA00004123"/>
    </source>
</evidence>
<protein>
    <recommendedName>
        <fullName evidence="4">Importin N-terminal domain-containing protein</fullName>
    </recommendedName>
</protein>
<dbReference type="InterPro" id="IPR011989">
    <property type="entry name" value="ARM-like"/>
</dbReference>
<proteinExistence type="predicted"/>
<sequence>MHPVVLFVVFSGSCNNLRTHHMKPISGHVFALDFDQSSKLTRPLLFTIGETNSSLKVDDAKMRESEALTSRRGKRKACVSELWGSWRYNLRRAESSLSDAFDSPNYGLAVLRLVVEPSIDDAIRQAAAVNFKNHLKSRWTNSIPDTEKEQIKSIIVPVMLSSTPRIQSQLSEALSVTGKHEYEICNRSTTSVHVQSRRT</sequence>
<evidence type="ECO:0000256" key="2">
    <source>
        <dbReference type="ARBA" id="ARBA00022448"/>
    </source>
</evidence>
<dbReference type="GO" id="GO:0006611">
    <property type="term" value="P:protein export from nucleus"/>
    <property type="evidence" value="ECO:0007669"/>
    <property type="project" value="TreeGrafter"/>
</dbReference>
<keyword evidence="6" id="KW-1185">Reference proteome</keyword>
<dbReference type="Pfam" id="PF03810">
    <property type="entry name" value="IBN_N"/>
    <property type="match status" value="1"/>
</dbReference>
<dbReference type="SMART" id="SM00913">
    <property type="entry name" value="IBN_N"/>
    <property type="match status" value="1"/>
</dbReference>
<dbReference type="GO" id="GO:0031267">
    <property type="term" value="F:small GTPase binding"/>
    <property type="evidence" value="ECO:0007669"/>
    <property type="project" value="InterPro"/>
</dbReference>
<gene>
    <name evidence="5" type="ORF">POM88_019153</name>
</gene>
<dbReference type="Gene3D" id="1.25.10.10">
    <property type="entry name" value="Leucine-rich Repeat Variant"/>
    <property type="match status" value="1"/>
</dbReference>
<dbReference type="GO" id="GO:0005829">
    <property type="term" value="C:cytosol"/>
    <property type="evidence" value="ECO:0007669"/>
    <property type="project" value="TreeGrafter"/>
</dbReference>
<keyword evidence="2" id="KW-0813">Transport</keyword>
<dbReference type="InterPro" id="IPR001494">
    <property type="entry name" value="Importin-beta_N"/>
</dbReference>
<dbReference type="GO" id="GO:0005049">
    <property type="term" value="F:nuclear export signal receptor activity"/>
    <property type="evidence" value="ECO:0007669"/>
    <property type="project" value="TreeGrafter"/>
</dbReference>
<dbReference type="PROSITE" id="PS50166">
    <property type="entry name" value="IMPORTIN_B_NT"/>
    <property type="match status" value="1"/>
</dbReference>
<dbReference type="SUPFAM" id="SSF48371">
    <property type="entry name" value="ARM repeat"/>
    <property type="match status" value="1"/>
</dbReference>
<dbReference type="AlphaFoldDB" id="A0AAD8MVD3"/>
<reference evidence="5" key="2">
    <citation type="submission" date="2023-05" db="EMBL/GenBank/DDBJ databases">
        <authorList>
            <person name="Schelkunov M.I."/>
        </authorList>
    </citation>
    <scope>NUCLEOTIDE SEQUENCE</scope>
    <source>
        <strain evidence="5">Hsosn_3</strain>
        <tissue evidence="5">Leaf</tissue>
    </source>
</reference>
<dbReference type="Proteomes" id="UP001237642">
    <property type="component" value="Unassembled WGS sequence"/>
</dbReference>
<name>A0AAD8MVD3_9APIA</name>
<dbReference type="PANTHER" id="PTHR10997:SF8">
    <property type="entry name" value="EXPORTIN-2"/>
    <property type="match status" value="1"/>
</dbReference>
<accession>A0AAD8MVD3</accession>
<comment type="subcellular location">
    <subcellularLocation>
        <location evidence="1">Nucleus</location>
    </subcellularLocation>
</comment>
<evidence type="ECO:0000313" key="5">
    <source>
        <dbReference type="EMBL" id="KAK1390975.1"/>
    </source>
</evidence>
<dbReference type="EMBL" id="JAUIZM010000004">
    <property type="protein sequence ID" value="KAK1390975.1"/>
    <property type="molecule type" value="Genomic_DNA"/>
</dbReference>
<dbReference type="PANTHER" id="PTHR10997">
    <property type="entry name" value="IMPORTIN-7, 8, 11"/>
    <property type="match status" value="1"/>
</dbReference>
<evidence type="ECO:0000259" key="4">
    <source>
        <dbReference type="PROSITE" id="PS50166"/>
    </source>
</evidence>
<dbReference type="GO" id="GO:0006606">
    <property type="term" value="P:protein import into nucleus"/>
    <property type="evidence" value="ECO:0007669"/>
    <property type="project" value="TreeGrafter"/>
</dbReference>